<dbReference type="GO" id="GO:0043005">
    <property type="term" value="C:neuron projection"/>
    <property type="evidence" value="ECO:0007669"/>
    <property type="project" value="TreeGrafter"/>
</dbReference>
<keyword evidence="6" id="KW-0675">Receptor</keyword>
<proteinExistence type="predicted"/>
<organism evidence="11">
    <name type="scientific">Nippostrongylus brasiliensis</name>
    <name type="common">Rat hookworm</name>
    <dbReference type="NCBI Taxonomy" id="27835"/>
    <lineage>
        <taxon>Eukaryota</taxon>
        <taxon>Metazoa</taxon>
        <taxon>Ecdysozoa</taxon>
        <taxon>Nematoda</taxon>
        <taxon>Chromadorea</taxon>
        <taxon>Rhabditida</taxon>
        <taxon>Rhabditina</taxon>
        <taxon>Rhabditomorpha</taxon>
        <taxon>Strongyloidea</taxon>
        <taxon>Heligmosomidae</taxon>
        <taxon>Nippostrongylus</taxon>
    </lineage>
</organism>
<dbReference type="STRING" id="27835.A0A0N4XLG8"/>
<reference evidence="9 10" key="2">
    <citation type="submission" date="2018-11" db="EMBL/GenBank/DDBJ databases">
        <authorList>
            <consortium name="Pathogen Informatics"/>
        </authorList>
    </citation>
    <scope>NUCLEOTIDE SEQUENCE [LARGE SCALE GENOMIC DNA]</scope>
</reference>
<dbReference type="Proteomes" id="UP000271162">
    <property type="component" value="Unassembled WGS sequence"/>
</dbReference>
<name>A0A0N4XLG8_NIPBR</name>
<sequence>MVDLADVCGEFCTEKWPNVHSKRIYTLFVLAIQFIIPFTIMTICYQAVFAFLRRRAKSRLTSIAQQANLLYVVAATAGGDTQQHKEQLSVIIITLNMRPWRRLRESGITGCPATEKATADEVCCISADTSVRAKATSDTTTATSHSDFGVDGGDLRHHLVAAQHRQHSHGVH</sequence>
<dbReference type="PANTHER" id="PTHR24235:SF27">
    <property type="entry name" value="NEUROPEPTIDE RECEPTOR NPR-1"/>
    <property type="match status" value="1"/>
</dbReference>
<evidence type="ECO:0000313" key="11">
    <source>
        <dbReference type="WBParaSite" id="NBR_0000337001-mRNA-1"/>
    </source>
</evidence>
<evidence type="ECO:0000313" key="9">
    <source>
        <dbReference type="EMBL" id="VDL66961.1"/>
    </source>
</evidence>
<keyword evidence="3 8" id="KW-1133">Transmembrane helix</keyword>
<dbReference type="InterPro" id="IPR000276">
    <property type="entry name" value="GPCR_Rhodpsn"/>
</dbReference>
<dbReference type="Pfam" id="PF00001">
    <property type="entry name" value="7tm_1"/>
    <property type="match status" value="1"/>
</dbReference>
<evidence type="ECO:0000256" key="8">
    <source>
        <dbReference type="SAM" id="Phobius"/>
    </source>
</evidence>
<evidence type="ECO:0000256" key="6">
    <source>
        <dbReference type="ARBA" id="ARBA00023170"/>
    </source>
</evidence>
<dbReference type="AlphaFoldDB" id="A0A0N4XLG8"/>
<keyword evidence="5 8" id="KW-0472">Membrane</keyword>
<evidence type="ECO:0000256" key="3">
    <source>
        <dbReference type="ARBA" id="ARBA00022989"/>
    </source>
</evidence>
<keyword evidence="4" id="KW-0297">G-protein coupled receptor</keyword>
<dbReference type="SUPFAM" id="SSF81321">
    <property type="entry name" value="Family A G protein-coupled receptor-like"/>
    <property type="match status" value="1"/>
</dbReference>
<protein>
    <submittedName>
        <fullName evidence="11">G_PROTEIN_RECEP_F1_2 domain-containing protein</fullName>
    </submittedName>
</protein>
<evidence type="ECO:0000256" key="4">
    <source>
        <dbReference type="ARBA" id="ARBA00023040"/>
    </source>
</evidence>
<dbReference type="WBParaSite" id="NBR_0000337001-mRNA-1">
    <property type="protein sequence ID" value="NBR_0000337001-mRNA-1"/>
    <property type="gene ID" value="NBR_0000337001"/>
</dbReference>
<dbReference type="PANTHER" id="PTHR24235">
    <property type="entry name" value="NEUROPEPTIDE Y RECEPTOR"/>
    <property type="match status" value="1"/>
</dbReference>
<keyword evidence="10" id="KW-1185">Reference proteome</keyword>
<accession>A0A0N4XLG8</accession>
<dbReference type="GO" id="GO:0005886">
    <property type="term" value="C:plasma membrane"/>
    <property type="evidence" value="ECO:0007669"/>
    <property type="project" value="TreeGrafter"/>
</dbReference>
<evidence type="ECO:0000256" key="2">
    <source>
        <dbReference type="ARBA" id="ARBA00022692"/>
    </source>
</evidence>
<evidence type="ECO:0000256" key="1">
    <source>
        <dbReference type="ARBA" id="ARBA00004141"/>
    </source>
</evidence>
<keyword evidence="7" id="KW-0807">Transducer</keyword>
<reference evidence="11" key="1">
    <citation type="submission" date="2017-02" db="UniProtKB">
        <authorList>
            <consortium name="WormBaseParasite"/>
        </authorList>
    </citation>
    <scope>IDENTIFICATION</scope>
</reference>
<evidence type="ECO:0000256" key="7">
    <source>
        <dbReference type="ARBA" id="ARBA00023224"/>
    </source>
</evidence>
<keyword evidence="2 8" id="KW-0812">Transmembrane</keyword>
<evidence type="ECO:0000256" key="5">
    <source>
        <dbReference type="ARBA" id="ARBA00023136"/>
    </source>
</evidence>
<gene>
    <name evidence="9" type="ORF">NBR_LOCUS3372</name>
</gene>
<dbReference type="GO" id="GO:0008188">
    <property type="term" value="F:neuropeptide receptor activity"/>
    <property type="evidence" value="ECO:0007669"/>
    <property type="project" value="TreeGrafter"/>
</dbReference>
<dbReference type="Gene3D" id="1.20.1070.10">
    <property type="entry name" value="Rhodopsin 7-helix transmembrane proteins"/>
    <property type="match status" value="1"/>
</dbReference>
<dbReference type="EMBL" id="UYSL01004971">
    <property type="protein sequence ID" value="VDL66961.1"/>
    <property type="molecule type" value="Genomic_DNA"/>
</dbReference>
<comment type="subcellular location">
    <subcellularLocation>
        <location evidence="1">Membrane</location>
        <topology evidence="1">Multi-pass membrane protein</topology>
    </subcellularLocation>
</comment>
<dbReference type="GO" id="GO:0042923">
    <property type="term" value="F:neuropeptide binding"/>
    <property type="evidence" value="ECO:0007669"/>
    <property type="project" value="TreeGrafter"/>
</dbReference>
<evidence type="ECO:0000313" key="10">
    <source>
        <dbReference type="Proteomes" id="UP000271162"/>
    </source>
</evidence>
<feature type="transmembrane region" description="Helical" evidence="8">
    <location>
        <begin position="24"/>
        <end position="52"/>
    </location>
</feature>